<dbReference type="AlphaFoldDB" id="A0A7J6Q9I7"/>
<dbReference type="SUPFAM" id="SSF51735">
    <property type="entry name" value="NAD(P)-binding Rossmann-fold domains"/>
    <property type="match status" value="1"/>
</dbReference>
<accession>A0A7J6Q9I7</accession>
<evidence type="ECO:0000313" key="3">
    <source>
        <dbReference type="EMBL" id="KAF4704852.1"/>
    </source>
</evidence>
<evidence type="ECO:0008006" key="6">
    <source>
        <dbReference type="Google" id="ProtNLM"/>
    </source>
</evidence>
<dbReference type="EMBL" id="JABANM010031287">
    <property type="protein sequence ID" value="KAF4704852.1"/>
    <property type="molecule type" value="Genomic_DNA"/>
</dbReference>
<name>A0A7J6Q9I7_PEROL</name>
<dbReference type="Proteomes" id="UP000553632">
    <property type="component" value="Unassembled WGS sequence"/>
</dbReference>
<keyword evidence="1" id="KW-0472">Membrane</keyword>
<keyword evidence="4" id="KW-1185">Reference proteome</keyword>
<proteinExistence type="predicted"/>
<protein>
    <recommendedName>
        <fullName evidence="6">Saccharopine dehydrogenase NADP binding domain-containing protein</fullName>
    </recommendedName>
</protein>
<organism evidence="3 5">
    <name type="scientific">Perkinsus olseni</name>
    <name type="common">Perkinsus atlanticus</name>
    <dbReference type="NCBI Taxonomy" id="32597"/>
    <lineage>
        <taxon>Eukaryota</taxon>
        <taxon>Sar</taxon>
        <taxon>Alveolata</taxon>
        <taxon>Perkinsozoa</taxon>
        <taxon>Perkinsea</taxon>
        <taxon>Perkinsida</taxon>
        <taxon>Perkinsidae</taxon>
        <taxon>Perkinsus</taxon>
    </lineage>
</organism>
<reference evidence="4 5" key="1">
    <citation type="submission" date="2020-04" db="EMBL/GenBank/DDBJ databases">
        <title>Perkinsus olseni comparative genomics.</title>
        <authorList>
            <person name="Bogema D.R."/>
        </authorList>
    </citation>
    <scope>NUCLEOTIDE SEQUENCE [LARGE SCALE GENOMIC DNA]</scope>
    <source>
        <strain evidence="3">ATCC PRA-205</strain>
        <strain evidence="2 4">ATCC PRA-207</strain>
    </source>
</reference>
<sequence length="90" mass="9780">MSAKRPVDIALFGATGFTGSLIVAYLAYNYPTLNITLVGRDKIRHNALASRHRNANFDVLRPDGLNLRTARFIPSGSYFPTGTGALQISV</sequence>
<gene>
    <name evidence="3" type="ORF">FOZ62_024704</name>
    <name evidence="2" type="ORF">FOZ63_000371</name>
</gene>
<keyword evidence="1" id="KW-1133">Transmembrane helix</keyword>
<evidence type="ECO:0000313" key="2">
    <source>
        <dbReference type="EMBL" id="KAF4698972.1"/>
    </source>
</evidence>
<dbReference type="EMBL" id="JABANO010038182">
    <property type="protein sequence ID" value="KAF4698972.1"/>
    <property type="molecule type" value="Genomic_DNA"/>
</dbReference>
<feature type="transmembrane region" description="Helical" evidence="1">
    <location>
        <begin position="7"/>
        <end position="28"/>
    </location>
</feature>
<dbReference type="Proteomes" id="UP000574390">
    <property type="component" value="Unassembled WGS sequence"/>
</dbReference>
<evidence type="ECO:0000256" key="1">
    <source>
        <dbReference type="SAM" id="Phobius"/>
    </source>
</evidence>
<evidence type="ECO:0000313" key="5">
    <source>
        <dbReference type="Proteomes" id="UP000574390"/>
    </source>
</evidence>
<dbReference type="InterPro" id="IPR036291">
    <property type="entry name" value="NAD(P)-bd_dom_sf"/>
</dbReference>
<evidence type="ECO:0000313" key="4">
    <source>
        <dbReference type="Proteomes" id="UP000553632"/>
    </source>
</evidence>
<dbReference type="Gene3D" id="3.40.50.720">
    <property type="entry name" value="NAD(P)-binding Rossmann-like Domain"/>
    <property type="match status" value="1"/>
</dbReference>
<keyword evidence="1" id="KW-0812">Transmembrane</keyword>
<comment type="caution">
    <text evidence="3">The sequence shown here is derived from an EMBL/GenBank/DDBJ whole genome shotgun (WGS) entry which is preliminary data.</text>
</comment>